<dbReference type="Proteomes" id="UP001372338">
    <property type="component" value="Unassembled WGS sequence"/>
</dbReference>
<dbReference type="GO" id="GO:0080120">
    <property type="term" value="P:CAAX-box protein maturation"/>
    <property type="evidence" value="ECO:0007669"/>
    <property type="project" value="UniProtKB-ARBA"/>
</dbReference>
<keyword evidence="1" id="KW-1133">Transmembrane helix</keyword>
<dbReference type="AlphaFoldDB" id="A0AAN9F5V9"/>
<keyword evidence="1" id="KW-0812">Transmembrane</keyword>
<evidence type="ECO:0000259" key="2">
    <source>
        <dbReference type="Pfam" id="PF02517"/>
    </source>
</evidence>
<dbReference type="InterPro" id="IPR003675">
    <property type="entry name" value="Rce1/LyrA-like_dom"/>
</dbReference>
<dbReference type="EMBL" id="JAYWIO010000004">
    <property type="protein sequence ID" value="KAK7270452.1"/>
    <property type="molecule type" value="Genomic_DNA"/>
</dbReference>
<evidence type="ECO:0000256" key="1">
    <source>
        <dbReference type="SAM" id="Phobius"/>
    </source>
</evidence>
<dbReference type="GO" id="GO:0004175">
    <property type="term" value="F:endopeptidase activity"/>
    <property type="evidence" value="ECO:0007669"/>
    <property type="project" value="UniProtKB-ARBA"/>
</dbReference>
<keyword evidence="4" id="KW-1185">Reference proteome</keyword>
<dbReference type="PANTHER" id="PTHR43592:SF18">
    <property type="entry name" value="CAAX AMINO TERMINAL PROTEASE FAMILY PROTEIN"/>
    <property type="match status" value="1"/>
</dbReference>
<comment type="caution">
    <text evidence="3">The sequence shown here is derived from an EMBL/GenBank/DDBJ whole genome shotgun (WGS) entry which is preliminary data.</text>
</comment>
<protein>
    <recommendedName>
        <fullName evidence="2">CAAX prenyl protease 2/Lysostaphin resistance protein A-like domain-containing protein</fullName>
    </recommendedName>
</protein>
<feature type="transmembrane region" description="Helical" evidence="1">
    <location>
        <begin position="248"/>
        <end position="267"/>
    </location>
</feature>
<feature type="transmembrane region" description="Helical" evidence="1">
    <location>
        <begin position="120"/>
        <end position="142"/>
    </location>
</feature>
<sequence length="342" mass="38620">MSTTISSLPPFSSSLPNHNSRVSLLNSFPSSLSPFHSFTFPTKKWKFLCYRHEDIPSEITGSEFKQDKSSEDLVNLEGDCSKELKKNDWLATLHTVITSVLRVEPWTVPWTAKTIVQVMLLWIASFWFVGSWIVPFLAYTAGYRKESLTYRGQALYSLVTDVSEGLVGIALLHRCLAKFKPLSPDWFKFELKGKWQFDVGLGCLMFPVINVLSQVNLYLLPALQSTPVTNSTISSVEQSIVARDPMAMALYAVVVSVCAPIWEEIVFRGFLLPSLTKYMSVWCAILISSVAFALAHFNIQRMLPLVFLGMVMGTIFVRSRNLLPSILLHSLWNAFVFLDLMK</sequence>
<dbReference type="PANTHER" id="PTHR43592">
    <property type="entry name" value="CAAX AMINO TERMINAL PROTEASE"/>
    <property type="match status" value="1"/>
</dbReference>
<accession>A0AAN9F5V9</accession>
<name>A0AAN9F5V9_CROPI</name>
<keyword evidence="1" id="KW-0472">Membrane</keyword>
<evidence type="ECO:0000313" key="3">
    <source>
        <dbReference type="EMBL" id="KAK7270452.1"/>
    </source>
</evidence>
<gene>
    <name evidence="3" type="ORF">RIF29_23600</name>
</gene>
<dbReference type="Pfam" id="PF02517">
    <property type="entry name" value="Rce1-like"/>
    <property type="match status" value="1"/>
</dbReference>
<feature type="transmembrane region" description="Helical" evidence="1">
    <location>
        <begin position="279"/>
        <end position="299"/>
    </location>
</feature>
<feature type="transmembrane region" description="Helical" evidence="1">
    <location>
        <begin position="197"/>
        <end position="219"/>
    </location>
</feature>
<proteinExistence type="predicted"/>
<evidence type="ECO:0000313" key="4">
    <source>
        <dbReference type="Proteomes" id="UP001372338"/>
    </source>
</evidence>
<reference evidence="3 4" key="1">
    <citation type="submission" date="2024-01" db="EMBL/GenBank/DDBJ databases">
        <title>The genomes of 5 underutilized Papilionoideae crops provide insights into root nodulation and disease resistanc.</title>
        <authorList>
            <person name="Yuan L."/>
        </authorList>
    </citation>
    <scope>NUCLEOTIDE SEQUENCE [LARGE SCALE GENOMIC DNA]</scope>
    <source>
        <strain evidence="3">ZHUSHIDOU_FW_LH</strain>
        <tissue evidence="3">Leaf</tissue>
    </source>
</reference>
<organism evidence="3 4">
    <name type="scientific">Crotalaria pallida</name>
    <name type="common">Smooth rattlebox</name>
    <name type="synonym">Crotalaria striata</name>
    <dbReference type="NCBI Taxonomy" id="3830"/>
    <lineage>
        <taxon>Eukaryota</taxon>
        <taxon>Viridiplantae</taxon>
        <taxon>Streptophyta</taxon>
        <taxon>Embryophyta</taxon>
        <taxon>Tracheophyta</taxon>
        <taxon>Spermatophyta</taxon>
        <taxon>Magnoliopsida</taxon>
        <taxon>eudicotyledons</taxon>
        <taxon>Gunneridae</taxon>
        <taxon>Pentapetalae</taxon>
        <taxon>rosids</taxon>
        <taxon>fabids</taxon>
        <taxon>Fabales</taxon>
        <taxon>Fabaceae</taxon>
        <taxon>Papilionoideae</taxon>
        <taxon>50 kb inversion clade</taxon>
        <taxon>genistoids sensu lato</taxon>
        <taxon>core genistoids</taxon>
        <taxon>Crotalarieae</taxon>
        <taxon>Crotalaria</taxon>
    </lineage>
</organism>
<feature type="domain" description="CAAX prenyl protease 2/Lysostaphin resistance protein A-like" evidence="2">
    <location>
        <begin position="249"/>
        <end position="335"/>
    </location>
</feature>